<dbReference type="Proteomes" id="UP000594638">
    <property type="component" value="Unassembled WGS sequence"/>
</dbReference>
<proteinExistence type="predicted"/>
<organism evidence="1 2">
    <name type="scientific">Olea europaea subsp. europaea</name>
    <dbReference type="NCBI Taxonomy" id="158383"/>
    <lineage>
        <taxon>Eukaryota</taxon>
        <taxon>Viridiplantae</taxon>
        <taxon>Streptophyta</taxon>
        <taxon>Embryophyta</taxon>
        <taxon>Tracheophyta</taxon>
        <taxon>Spermatophyta</taxon>
        <taxon>Magnoliopsida</taxon>
        <taxon>eudicotyledons</taxon>
        <taxon>Gunneridae</taxon>
        <taxon>Pentapetalae</taxon>
        <taxon>asterids</taxon>
        <taxon>lamiids</taxon>
        <taxon>Lamiales</taxon>
        <taxon>Oleaceae</taxon>
        <taxon>Oleeae</taxon>
        <taxon>Olea</taxon>
    </lineage>
</organism>
<gene>
    <name evidence="1" type="ORF">OLEA9_A065333</name>
</gene>
<reference evidence="1 2" key="1">
    <citation type="submission" date="2019-12" db="EMBL/GenBank/DDBJ databases">
        <authorList>
            <person name="Alioto T."/>
            <person name="Alioto T."/>
            <person name="Gomez Garrido J."/>
        </authorList>
    </citation>
    <scope>NUCLEOTIDE SEQUENCE [LARGE SCALE GENOMIC DNA]</scope>
</reference>
<dbReference type="Gramene" id="OE9A065333T1">
    <property type="protein sequence ID" value="OE9A065333C1"/>
    <property type="gene ID" value="OE9A065333"/>
</dbReference>
<evidence type="ECO:0000313" key="2">
    <source>
        <dbReference type="Proteomes" id="UP000594638"/>
    </source>
</evidence>
<sequence length="99" mass="10783">MSRTDRVALRVLQPSLQRRSFRCNSGIVHDCGENDVPTAAIVDLVWIYGTCGGGGGFDFRFDVDVVVEIDSGLWEDGGLTTAVSYLVWIYGECGGGFLF</sequence>
<name>A0A8S0T2M8_OLEEU</name>
<evidence type="ECO:0000313" key="1">
    <source>
        <dbReference type="EMBL" id="CAA2998644.1"/>
    </source>
</evidence>
<dbReference type="EMBL" id="CACTIH010005599">
    <property type="protein sequence ID" value="CAA2998644.1"/>
    <property type="molecule type" value="Genomic_DNA"/>
</dbReference>
<accession>A0A8S0T2M8</accession>
<dbReference type="AlphaFoldDB" id="A0A8S0T2M8"/>
<comment type="caution">
    <text evidence="1">The sequence shown here is derived from an EMBL/GenBank/DDBJ whole genome shotgun (WGS) entry which is preliminary data.</text>
</comment>
<keyword evidence="2" id="KW-1185">Reference proteome</keyword>
<protein>
    <submittedName>
        <fullName evidence="1">Uncharacterized protein</fullName>
    </submittedName>
</protein>